<keyword evidence="2" id="KW-1185">Reference proteome</keyword>
<sequence length="108" mass="11829">MLASFKNTFTPSTIPSALLVMGKFSTMIHVLHILPENGTIERLGFTTPSSTTFRRGGTTEQGREQIGTVTLHVGNGETTDSLMTLRYEPVSCVMIPWARVSCKQAVLK</sequence>
<evidence type="ECO:0000313" key="1">
    <source>
        <dbReference type="EMBL" id="OJJ39623.1"/>
    </source>
</evidence>
<dbReference type="Proteomes" id="UP000184383">
    <property type="component" value="Unassembled WGS sequence"/>
</dbReference>
<gene>
    <name evidence="1" type="ORF">ASPWEDRAFT_37437</name>
</gene>
<proteinExistence type="predicted"/>
<dbReference type="EMBL" id="KV878210">
    <property type="protein sequence ID" value="OJJ39623.1"/>
    <property type="molecule type" value="Genomic_DNA"/>
</dbReference>
<evidence type="ECO:0000313" key="2">
    <source>
        <dbReference type="Proteomes" id="UP000184383"/>
    </source>
</evidence>
<dbReference type="AlphaFoldDB" id="A0A1L9RXJ9"/>
<dbReference type="RefSeq" id="XP_040693299.1">
    <property type="nucleotide sequence ID" value="XM_040834678.1"/>
</dbReference>
<dbReference type="OrthoDB" id="4168609at2759"/>
<organism evidence="1 2">
    <name type="scientific">Aspergillus wentii DTO 134E9</name>
    <dbReference type="NCBI Taxonomy" id="1073089"/>
    <lineage>
        <taxon>Eukaryota</taxon>
        <taxon>Fungi</taxon>
        <taxon>Dikarya</taxon>
        <taxon>Ascomycota</taxon>
        <taxon>Pezizomycotina</taxon>
        <taxon>Eurotiomycetes</taxon>
        <taxon>Eurotiomycetidae</taxon>
        <taxon>Eurotiales</taxon>
        <taxon>Aspergillaceae</taxon>
        <taxon>Aspergillus</taxon>
        <taxon>Aspergillus subgen. Cremei</taxon>
    </lineage>
</organism>
<accession>A0A1L9RXJ9</accession>
<dbReference type="VEuPathDB" id="FungiDB:ASPWEDRAFT_37437"/>
<name>A0A1L9RXJ9_ASPWE</name>
<reference evidence="2" key="1">
    <citation type="journal article" date="2017" name="Genome Biol.">
        <title>Comparative genomics reveals high biological diversity and specific adaptations in the industrially and medically important fungal genus Aspergillus.</title>
        <authorList>
            <person name="de Vries R.P."/>
            <person name="Riley R."/>
            <person name="Wiebenga A."/>
            <person name="Aguilar-Osorio G."/>
            <person name="Amillis S."/>
            <person name="Uchima C.A."/>
            <person name="Anderluh G."/>
            <person name="Asadollahi M."/>
            <person name="Askin M."/>
            <person name="Barry K."/>
            <person name="Battaglia E."/>
            <person name="Bayram O."/>
            <person name="Benocci T."/>
            <person name="Braus-Stromeyer S.A."/>
            <person name="Caldana C."/>
            <person name="Canovas D."/>
            <person name="Cerqueira G.C."/>
            <person name="Chen F."/>
            <person name="Chen W."/>
            <person name="Choi C."/>
            <person name="Clum A."/>
            <person name="Dos Santos R.A."/>
            <person name="Damasio A.R."/>
            <person name="Diallinas G."/>
            <person name="Emri T."/>
            <person name="Fekete E."/>
            <person name="Flipphi M."/>
            <person name="Freyberg S."/>
            <person name="Gallo A."/>
            <person name="Gournas C."/>
            <person name="Habgood R."/>
            <person name="Hainaut M."/>
            <person name="Harispe M.L."/>
            <person name="Henrissat B."/>
            <person name="Hilden K.S."/>
            <person name="Hope R."/>
            <person name="Hossain A."/>
            <person name="Karabika E."/>
            <person name="Karaffa L."/>
            <person name="Karanyi Z."/>
            <person name="Krasevec N."/>
            <person name="Kuo A."/>
            <person name="Kusch H."/>
            <person name="LaButti K."/>
            <person name="Lagendijk E.L."/>
            <person name="Lapidus A."/>
            <person name="Levasseur A."/>
            <person name="Lindquist E."/>
            <person name="Lipzen A."/>
            <person name="Logrieco A.F."/>
            <person name="MacCabe A."/>
            <person name="Maekelae M.R."/>
            <person name="Malavazi I."/>
            <person name="Melin P."/>
            <person name="Meyer V."/>
            <person name="Mielnichuk N."/>
            <person name="Miskei M."/>
            <person name="Molnar A.P."/>
            <person name="Mule G."/>
            <person name="Ngan C.Y."/>
            <person name="Orejas M."/>
            <person name="Orosz E."/>
            <person name="Ouedraogo J.P."/>
            <person name="Overkamp K.M."/>
            <person name="Park H.-S."/>
            <person name="Perrone G."/>
            <person name="Piumi F."/>
            <person name="Punt P.J."/>
            <person name="Ram A.F."/>
            <person name="Ramon A."/>
            <person name="Rauscher S."/>
            <person name="Record E."/>
            <person name="Riano-Pachon D.M."/>
            <person name="Robert V."/>
            <person name="Roehrig J."/>
            <person name="Ruller R."/>
            <person name="Salamov A."/>
            <person name="Salih N.S."/>
            <person name="Samson R.A."/>
            <person name="Sandor E."/>
            <person name="Sanguinetti M."/>
            <person name="Schuetze T."/>
            <person name="Sepcic K."/>
            <person name="Shelest E."/>
            <person name="Sherlock G."/>
            <person name="Sophianopoulou V."/>
            <person name="Squina F.M."/>
            <person name="Sun H."/>
            <person name="Susca A."/>
            <person name="Todd R.B."/>
            <person name="Tsang A."/>
            <person name="Unkles S.E."/>
            <person name="van de Wiele N."/>
            <person name="van Rossen-Uffink D."/>
            <person name="Oliveira J.V."/>
            <person name="Vesth T.C."/>
            <person name="Visser J."/>
            <person name="Yu J.-H."/>
            <person name="Zhou M."/>
            <person name="Andersen M.R."/>
            <person name="Archer D.B."/>
            <person name="Baker S.E."/>
            <person name="Benoit I."/>
            <person name="Brakhage A.A."/>
            <person name="Braus G.H."/>
            <person name="Fischer R."/>
            <person name="Frisvad J.C."/>
            <person name="Goldman G.H."/>
            <person name="Houbraken J."/>
            <person name="Oakley B."/>
            <person name="Pocsi I."/>
            <person name="Scazzocchio C."/>
            <person name="Seiboth B."/>
            <person name="vanKuyk P.A."/>
            <person name="Wortman J."/>
            <person name="Dyer P.S."/>
            <person name="Grigoriev I.V."/>
        </authorList>
    </citation>
    <scope>NUCLEOTIDE SEQUENCE [LARGE SCALE GENOMIC DNA]</scope>
    <source>
        <strain evidence="2">DTO 134E9</strain>
    </source>
</reference>
<protein>
    <submittedName>
        <fullName evidence="1">Uncharacterized protein</fullName>
    </submittedName>
</protein>
<dbReference type="GeneID" id="63750526"/>